<organism evidence="2 3">
    <name type="scientific">Ilex paraguariensis</name>
    <name type="common">yerba mate</name>
    <dbReference type="NCBI Taxonomy" id="185542"/>
    <lineage>
        <taxon>Eukaryota</taxon>
        <taxon>Viridiplantae</taxon>
        <taxon>Streptophyta</taxon>
        <taxon>Embryophyta</taxon>
        <taxon>Tracheophyta</taxon>
        <taxon>Spermatophyta</taxon>
        <taxon>Magnoliopsida</taxon>
        <taxon>eudicotyledons</taxon>
        <taxon>Gunneridae</taxon>
        <taxon>Pentapetalae</taxon>
        <taxon>asterids</taxon>
        <taxon>campanulids</taxon>
        <taxon>Aquifoliales</taxon>
        <taxon>Aquifoliaceae</taxon>
        <taxon>Ilex</taxon>
    </lineage>
</organism>
<reference evidence="2 3" key="1">
    <citation type="submission" date="2024-02" db="EMBL/GenBank/DDBJ databases">
        <authorList>
            <person name="Vignale AGUSTIN F."/>
            <person name="Sosa J E."/>
            <person name="Modenutti C."/>
        </authorList>
    </citation>
    <scope>NUCLEOTIDE SEQUENCE [LARGE SCALE GENOMIC DNA]</scope>
</reference>
<protein>
    <submittedName>
        <fullName evidence="2">Uncharacterized protein</fullName>
    </submittedName>
</protein>
<gene>
    <name evidence="2" type="ORF">ILEXP_LOCUS1181</name>
</gene>
<evidence type="ECO:0000313" key="2">
    <source>
        <dbReference type="EMBL" id="CAK9134246.1"/>
    </source>
</evidence>
<keyword evidence="3" id="KW-1185">Reference proteome</keyword>
<feature type="compositionally biased region" description="Basic and acidic residues" evidence="1">
    <location>
        <begin position="14"/>
        <end position="23"/>
    </location>
</feature>
<dbReference type="AlphaFoldDB" id="A0ABC8QPT5"/>
<sequence>MEKPSASSMLERTTSIEEPKTLSEEELNEFRAAALKVIDTHGREEAEKIFMGGLKPVTVTTKPVGGSKRKHLWKKASS</sequence>
<proteinExistence type="predicted"/>
<dbReference type="EMBL" id="CAUOFW020000381">
    <property type="protein sequence ID" value="CAK9134246.1"/>
    <property type="molecule type" value="Genomic_DNA"/>
</dbReference>
<dbReference type="PANTHER" id="PTHR34808:SF6">
    <property type="match status" value="1"/>
</dbReference>
<accession>A0ABC8QPT5</accession>
<feature type="compositionally biased region" description="Polar residues" evidence="1">
    <location>
        <begin position="1"/>
        <end position="13"/>
    </location>
</feature>
<dbReference type="Proteomes" id="UP001642360">
    <property type="component" value="Unassembled WGS sequence"/>
</dbReference>
<dbReference type="PANTHER" id="PTHR34808">
    <property type="entry name" value="EXPRESSED PROTEIN"/>
    <property type="match status" value="1"/>
</dbReference>
<evidence type="ECO:0000256" key="1">
    <source>
        <dbReference type="SAM" id="MobiDB-lite"/>
    </source>
</evidence>
<comment type="caution">
    <text evidence="2">The sequence shown here is derived from an EMBL/GenBank/DDBJ whole genome shotgun (WGS) entry which is preliminary data.</text>
</comment>
<evidence type="ECO:0000313" key="3">
    <source>
        <dbReference type="Proteomes" id="UP001642360"/>
    </source>
</evidence>
<name>A0ABC8QPT5_9AQUA</name>
<feature type="region of interest" description="Disordered" evidence="1">
    <location>
        <begin position="1"/>
        <end position="23"/>
    </location>
</feature>